<protein>
    <submittedName>
        <fullName evidence="5">Laminin N-terminal domain-containing protein</fullName>
    </submittedName>
</protein>
<name>A0A0N4ULT9_DRAME</name>
<dbReference type="Proteomes" id="UP000038040">
    <property type="component" value="Unplaced"/>
</dbReference>
<accession>A0A0N4ULT9</accession>
<dbReference type="Proteomes" id="UP000274756">
    <property type="component" value="Unassembled WGS sequence"/>
</dbReference>
<dbReference type="AlphaFoldDB" id="A0A0N4ULT9"/>
<evidence type="ECO:0000313" key="4">
    <source>
        <dbReference type="Proteomes" id="UP000274756"/>
    </source>
</evidence>
<evidence type="ECO:0000313" key="2">
    <source>
        <dbReference type="EMBL" id="VDN52698.1"/>
    </source>
</evidence>
<keyword evidence="4" id="KW-1185">Reference proteome</keyword>
<dbReference type="EMBL" id="UYYG01000073">
    <property type="protein sequence ID" value="VDN52698.1"/>
    <property type="molecule type" value="Genomic_DNA"/>
</dbReference>
<gene>
    <name evidence="2" type="ORF">DME_LOCUS2671</name>
</gene>
<dbReference type="WBParaSite" id="DME_0000878001-mRNA-1">
    <property type="protein sequence ID" value="DME_0000878001-mRNA-1"/>
    <property type="gene ID" value="DME_0000878001"/>
</dbReference>
<feature type="chain" id="PRO_5041081251" evidence="1">
    <location>
        <begin position="20"/>
        <end position="72"/>
    </location>
</feature>
<evidence type="ECO:0000256" key="1">
    <source>
        <dbReference type="SAM" id="SignalP"/>
    </source>
</evidence>
<proteinExistence type="predicted"/>
<reference evidence="5" key="1">
    <citation type="submission" date="2017-02" db="UniProtKB">
        <authorList>
            <consortium name="WormBaseParasite"/>
        </authorList>
    </citation>
    <scope>IDENTIFICATION</scope>
</reference>
<organism evidence="3 5">
    <name type="scientific">Dracunculus medinensis</name>
    <name type="common">Guinea worm</name>
    <dbReference type="NCBI Taxonomy" id="318479"/>
    <lineage>
        <taxon>Eukaryota</taxon>
        <taxon>Metazoa</taxon>
        <taxon>Ecdysozoa</taxon>
        <taxon>Nematoda</taxon>
        <taxon>Chromadorea</taxon>
        <taxon>Rhabditida</taxon>
        <taxon>Spirurina</taxon>
        <taxon>Dracunculoidea</taxon>
        <taxon>Dracunculidae</taxon>
        <taxon>Dracunculus</taxon>
    </lineage>
</organism>
<reference evidence="2 4" key="2">
    <citation type="submission" date="2018-11" db="EMBL/GenBank/DDBJ databases">
        <authorList>
            <consortium name="Pathogen Informatics"/>
        </authorList>
    </citation>
    <scope>NUCLEOTIDE SEQUENCE [LARGE SCALE GENOMIC DNA]</scope>
</reference>
<feature type="signal peptide" evidence="1">
    <location>
        <begin position="1"/>
        <end position="19"/>
    </location>
</feature>
<evidence type="ECO:0000313" key="5">
    <source>
        <dbReference type="WBParaSite" id="DME_0000878001-mRNA-1"/>
    </source>
</evidence>
<sequence length="72" mass="7989">MSTARVVVLTFLFLSSVDAADYNPIVDCFKLVGNDNKKRPSIPPNACHDTDLGLCYELFKLDQGTIQNNLVE</sequence>
<keyword evidence="1" id="KW-0732">Signal</keyword>
<evidence type="ECO:0000313" key="3">
    <source>
        <dbReference type="Proteomes" id="UP000038040"/>
    </source>
</evidence>